<organism evidence="2 3">
    <name type="scientific">Allacma fusca</name>
    <dbReference type="NCBI Taxonomy" id="39272"/>
    <lineage>
        <taxon>Eukaryota</taxon>
        <taxon>Metazoa</taxon>
        <taxon>Ecdysozoa</taxon>
        <taxon>Arthropoda</taxon>
        <taxon>Hexapoda</taxon>
        <taxon>Collembola</taxon>
        <taxon>Symphypleona</taxon>
        <taxon>Sminthuridae</taxon>
        <taxon>Allacma</taxon>
    </lineage>
</organism>
<dbReference type="AlphaFoldDB" id="A0A8J2P1H7"/>
<dbReference type="EMBL" id="CAJVCH010070921">
    <property type="protein sequence ID" value="CAG7720469.1"/>
    <property type="molecule type" value="Genomic_DNA"/>
</dbReference>
<reference evidence="2" key="1">
    <citation type="submission" date="2021-06" db="EMBL/GenBank/DDBJ databases">
        <authorList>
            <person name="Hodson N. C."/>
            <person name="Mongue J. A."/>
            <person name="Jaron S. K."/>
        </authorList>
    </citation>
    <scope>NUCLEOTIDE SEQUENCE</scope>
</reference>
<name>A0A8J2P1H7_9HEXA</name>
<sequence>MPRKDRLKTCSNPFNLFHKNPRKILPISTVLFIDCQNFVPSFNISSQSLLCFECRTELYHRINEARRIAEGGQVQQQRASSSTDVATTSGGSRFSGFVGIPFLLTGIKRKKIETITSEDSPVDLDETTSHAEIPSDSNLAEPHFDVLSEYAVGAVSTYGSAQSESSVGGPSCASIVTSGISEAPLVDLNLKFVTTGISPAKRGDLLRPGVMTSKLNRSAAAIEQNVKAAMQRFSSSPATLRKECMDCKSLLEGMKERLSELTDKRLRYFLLTCAPSSMSAPKLQSAVNCTEHEARKAIRTRDQKGIFQHPEWISPGHSLHDDIKRHVREVYLDNEYGRASPNAQETILVPLFDTLGNRKTERVAKRRMLLNLNELYQVFTEKHQADEIKISSFAALRPKQCIWPGVSAKHNVCTCIIHENFKFMIEATQTQQNVGDYVRRFICFEPEKNCYMGLCDKCPTYEQLNLLDDFFEAGDVTYQKWESSDRMNISSKTVSVETFKTKMKDSLVKVARHHYIMKQQQEYIRNLKDRVKSGKTRFVGMVKEVTVTDDDSEFRLQIMKQARNTNSFTWPDPEKYATFNFNEVISKVEAPRTATGRLYYLSEQDFLKLK</sequence>
<dbReference type="PANTHER" id="PTHR46601">
    <property type="entry name" value="ULP_PROTEASE DOMAIN-CONTAINING PROTEIN"/>
    <property type="match status" value="1"/>
</dbReference>
<dbReference type="Proteomes" id="UP000708208">
    <property type="component" value="Unassembled WGS sequence"/>
</dbReference>
<protein>
    <submittedName>
        <fullName evidence="2">Uncharacterized protein</fullName>
    </submittedName>
</protein>
<dbReference type="PANTHER" id="PTHR46601:SF1">
    <property type="entry name" value="ADF-H DOMAIN-CONTAINING PROTEIN"/>
    <property type="match status" value="1"/>
</dbReference>
<evidence type="ECO:0000256" key="1">
    <source>
        <dbReference type="SAM" id="MobiDB-lite"/>
    </source>
</evidence>
<comment type="caution">
    <text evidence="2">The sequence shown here is derived from an EMBL/GenBank/DDBJ whole genome shotgun (WGS) entry which is preliminary data.</text>
</comment>
<dbReference type="OrthoDB" id="10043418at2759"/>
<keyword evidence="3" id="KW-1185">Reference proteome</keyword>
<evidence type="ECO:0000313" key="2">
    <source>
        <dbReference type="EMBL" id="CAG7720469.1"/>
    </source>
</evidence>
<evidence type="ECO:0000313" key="3">
    <source>
        <dbReference type="Proteomes" id="UP000708208"/>
    </source>
</evidence>
<feature type="region of interest" description="Disordered" evidence="1">
    <location>
        <begin position="119"/>
        <end position="138"/>
    </location>
</feature>
<proteinExistence type="predicted"/>
<gene>
    <name evidence="2" type="ORF">AFUS01_LOCUS9745</name>
</gene>
<accession>A0A8J2P1H7</accession>